<protein>
    <recommendedName>
        <fullName evidence="10">C2H2-type domain-containing protein</fullName>
    </recommendedName>
</protein>
<feature type="domain" description="C2H2-type" evidence="10">
    <location>
        <begin position="103"/>
        <end position="129"/>
    </location>
</feature>
<evidence type="ECO:0000256" key="4">
    <source>
        <dbReference type="ARBA" id="ARBA00022771"/>
    </source>
</evidence>
<feature type="region of interest" description="Disordered" evidence="9">
    <location>
        <begin position="239"/>
        <end position="262"/>
    </location>
</feature>
<keyword evidence="7" id="KW-0539">Nucleus</keyword>
<dbReference type="PROSITE" id="PS50157">
    <property type="entry name" value="ZINC_FINGER_C2H2_2"/>
    <property type="match status" value="8"/>
</dbReference>
<sequence>MRVHCGDRPFKCAHPGCSKEYTRQFHLTRHVKKSHEAKNGQGKTFKCTQENCGKILSSENAFYKHIKYSHAKRKFQCEHCPKAFTKHQHLKVHSFEHTTVLPYPCPEPGCDRAFLLPSKLRAHQNTHKGYSCGAEGCEAVFTKWTLLQKHRKVEHQKQFPCTTCGRVFFSKWNMTTHAETHSSDRESFCCPHEGCGRFYYQEKNLRQHILSAHENKRFSCNAQGCTRTFFSKQSLKKHKMCHDPNKPLPEKRPNKISTKGRRKNFPTKSAAAVLSGHTPTAESERRLLSGDTCPLLATPDLTQCNAEAHEAVLSPGSCTEHSSSVQGPEEHASHIYTSRQKPATVACENSSQMAVPHEMQDDRCLMKETLQVPPHSEEAPLVVVGASDGSLAHENSVHGCSEVASGSEIVHETCFVLSAVAVQHITA</sequence>
<feature type="domain" description="C2H2-type" evidence="10">
    <location>
        <begin position="75"/>
        <end position="102"/>
    </location>
</feature>
<keyword evidence="4 8" id="KW-0863">Zinc-finger</keyword>
<evidence type="ECO:0000313" key="12">
    <source>
        <dbReference type="Proteomes" id="UP001321473"/>
    </source>
</evidence>
<evidence type="ECO:0000256" key="1">
    <source>
        <dbReference type="ARBA" id="ARBA00004123"/>
    </source>
</evidence>
<dbReference type="Pfam" id="PF00096">
    <property type="entry name" value="zf-C2H2"/>
    <property type="match status" value="1"/>
</dbReference>
<keyword evidence="3" id="KW-0677">Repeat</keyword>
<dbReference type="Gene3D" id="3.30.160.60">
    <property type="entry name" value="Classic Zinc Finger"/>
    <property type="match status" value="5"/>
</dbReference>
<feature type="domain" description="C2H2-type" evidence="10">
    <location>
        <begin position="188"/>
        <end position="218"/>
    </location>
</feature>
<name>A0AAQ4FGA3_AMBAM</name>
<dbReference type="InterPro" id="IPR051061">
    <property type="entry name" value="Zinc_finger_trans_reg"/>
</dbReference>
<dbReference type="SUPFAM" id="SSF57667">
    <property type="entry name" value="beta-beta-alpha zinc fingers"/>
    <property type="match status" value="5"/>
</dbReference>
<dbReference type="GO" id="GO:0005634">
    <property type="term" value="C:nucleus"/>
    <property type="evidence" value="ECO:0007669"/>
    <property type="project" value="UniProtKB-SubCell"/>
</dbReference>
<dbReference type="PROSITE" id="PS00028">
    <property type="entry name" value="ZINC_FINGER_C2H2_1"/>
    <property type="match status" value="8"/>
</dbReference>
<dbReference type="InterPro" id="IPR013087">
    <property type="entry name" value="Znf_C2H2_type"/>
</dbReference>
<evidence type="ECO:0000256" key="3">
    <source>
        <dbReference type="ARBA" id="ARBA00022737"/>
    </source>
</evidence>
<dbReference type="InterPro" id="IPR036236">
    <property type="entry name" value="Znf_C2H2_sf"/>
</dbReference>
<evidence type="ECO:0000256" key="5">
    <source>
        <dbReference type="ARBA" id="ARBA00022833"/>
    </source>
</evidence>
<evidence type="ECO:0000259" key="10">
    <source>
        <dbReference type="PROSITE" id="PS50157"/>
    </source>
</evidence>
<feature type="domain" description="C2H2-type" evidence="10">
    <location>
        <begin position="130"/>
        <end position="160"/>
    </location>
</feature>
<reference evidence="11 12" key="1">
    <citation type="journal article" date="2023" name="Arcadia Sci">
        <title>De novo assembly of a long-read Amblyomma americanum tick genome.</title>
        <authorList>
            <person name="Chou S."/>
            <person name="Poskanzer K.E."/>
            <person name="Rollins M."/>
            <person name="Thuy-Boun P.S."/>
        </authorList>
    </citation>
    <scope>NUCLEOTIDE SEQUENCE [LARGE SCALE GENOMIC DNA]</scope>
    <source>
        <strain evidence="11">F_SG_1</strain>
        <tissue evidence="11">Salivary glands</tissue>
    </source>
</reference>
<dbReference type="AlphaFoldDB" id="A0AAQ4FGA3"/>
<keyword evidence="12" id="KW-1185">Reference proteome</keyword>
<proteinExistence type="predicted"/>
<gene>
    <name evidence="11" type="ORF">V5799_023877</name>
</gene>
<evidence type="ECO:0000256" key="8">
    <source>
        <dbReference type="PROSITE-ProRule" id="PRU00042"/>
    </source>
</evidence>
<feature type="domain" description="C2H2-type" evidence="10">
    <location>
        <begin position="218"/>
        <end position="247"/>
    </location>
</feature>
<dbReference type="FunFam" id="3.30.160.60:FF:001102">
    <property type="entry name" value="Transcription factor IIIA"/>
    <property type="match status" value="1"/>
</dbReference>
<comment type="caution">
    <text evidence="11">The sequence shown here is derived from an EMBL/GenBank/DDBJ whole genome shotgun (WGS) entry which is preliminary data.</text>
</comment>
<keyword evidence="2" id="KW-0479">Metal-binding</keyword>
<dbReference type="PANTHER" id="PTHR46179">
    <property type="entry name" value="ZINC FINGER PROTEIN"/>
    <property type="match status" value="1"/>
</dbReference>
<dbReference type="FunFam" id="3.30.160.60:FF:000125">
    <property type="entry name" value="Putative zinc finger protein 143"/>
    <property type="match status" value="1"/>
</dbReference>
<dbReference type="EMBL" id="JARKHS020002807">
    <property type="protein sequence ID" value="KAK8786344.1"/>
    <property type="molecule type" value="Genomic_DNA"/>
</dbReference>
<dbReference type="GO" id="GO:0008270">
    <property type="term" value="F:zinc ion binding"/>
    <property type="evidence" value="ECO:0007669"/>
    <property type="project" value="UniProtKB-KW"/>
</dbReference>
<accession>A0AAQ4FGA3</accession>
<evidence type="ECO:0000256" key="6">
    <source>
        <dbReference type="ARBA" id="ARBA00022884"/>
    </source>
</evidence>
<feature type="compositionally biased region" description="Basic and acidic residues" evidence="9">
    <location>
        <begin position="241"/>
        <end position="253"/>
    </location>
</feature>
<dbReference type="InterPro" id="IPR054599">
    <property type="entry name" value="TFIIIA_Zfn-C2H2"/>
</dbReference>
<comment type="subcellular location">
    <subcellularLocation>
        <location evidence="1">Nucleus</location>
    </subcellularLocation>
</comment>
<evidence type="ECO:0000256" key="7">
    <source>
        <dbReference type="ARBA" id="ARBA00023242"/>
    </source>
</evidence>
<keyword evidence="6" id="KW-0694">RNA-binding</keyword>
<keyword evidence="5" id="KW-0862">Zinc</keyword>
<feature type="domain" description="C2H2-type" evidence="10">
    <location>
        <begin position="159"/>
        <end position="186"/>
    </location>
</feature>
<dbReference type="GO" id="GO:0003723">
    <property type="term" value="F:RNA binding"/>
    <property type="evidence" value="ECO:0007669"/>
    <property type="project" value="UniProtKB-KW"/>
</dbReference>
<organism evidence="11 12">
    <name type="scientific">Amblyomma americanum</name>
    <name type="common">Lone star tick</name>
    <dbReference type="NCBI Taxonomy" id="6943"/>
    <lineage>
        <taxon>Eukaryota</taxon>
        <taxon>Metazoa</taxon>
        <taxon>Ecdysozoa</taxon>
        <taxon>Arthropoda</taxon>
        <taxon>Chelicerata</taxon>
        <taxon>Arachnida</taxon>
        <taxon>Acari</taxon>
        <taxon>Parasitiformes</taxon>
        <taxon>Ixodida</taxon>
        <taxon>Ixodoidea</taxon>
        <taxon>Ixodidae</taxon>
        <taxon>Amblyomminae</taxon>
        <taxon>Amblyomma</taxon>
    </lineage>
</organism>
<evidence type="ECO:0000256" key="9">
    <source>
        <dbReference type="SAM" id="MobiDB-lite"/>
    </source>
</evidence>
<dbReference type="PANTHER" id="PTHR46179:SF20">
    <property type="entry name" value="TRANSCRIPTION FACTOR 3A PROTEIN-RELATED"/>
    <property type="match status" value="1"/>
</dbReference>
<dbReference type="SMART" id="SM00355">
    <property type="entry name" value="ZnF_C2H2"/>
    <property type="match status" value="8"/>
</dbReference>
<feature type="domain" description="C2H2-type" evidence="10">
    <location>
        <begin position="45"/>
        <end position="75"/>
    </location>
</feature>
<feature type="domain" description="C2H2-type" evidence="10">
    <location>
        <begin position="10"/>
        <end position="40"/>
    </location>
</feature>
<evidence type="ECO:0000256" key="2">
    <source>
        <dbReference type="ARBA" id="ARBA00022723"/>
    </source>
</evidence>
<dbReference type="Proteomes" id="UP001321473">
    <property type="component" value="Unassembled WGS sequence"/>
</dbReference>
<dbReference type="Pfam" id="PF22110">
    <property type="entry name" value="TFIIIA_zf-C2H2"/>
    <property type="match status" value="1"/>
</dbReference>
<evidence type="ECO:0000313" key="11">
    <source>
        <dbReference type="EMBL" id="KAK8786344.1"/>
    </source>
</evidence>